<accession>F6VYB4</accession>
<dbReference type="HOGENOM" id="CLU_380787_0_0_1"/>
<dbReference type="InParanoid" id="F6VYB4"/>
<feature type="compositionally biased region" description="Polar residues" evidence="4">
    <location>
        <begin position="373"/>
        <end position="387"/>
    </location>
</feature>
<dbReference type="Ensembl" id="ENSCINT00000010552.3">
    <property type="protein sequence ID" value="ENSCINP00000010552.3"/>
    <property type="gene ID" value="ENSCING00000005127.3"/>
</dbReference>
<feature type="coiled-coil region" evidence="3">
    <location>
        <begin position="195"/>
        <end position="304"/>
    </location>
</feature>
<dbReference type="Pfam" id="PF15619">
    <property type="entry name" value="Lebercilin"/>
    <property type="match status" value="1"/>
</dbReference>
<reference evidence="6" key="3">
    <citation type="submission" date="2025-09" db="UniProtKB">
        <authorList>
            <consortium name="Ensembl"/>
        </authorList>
    </citation>
    <scope>IDENTIFICATION</scope>
</reference>
<sequence length="727" mass="82346">MDYDSSGYKSKKRSEVYSSDNEDSYSTYSEDFEDDSRTSSYEDIKKANRRHQQRRHVKKLSITDDSSTTVTSAKKSAQSEPRRRTQKAGVKLGWRSNSFTKDAKRKSGTKDVVAARMMSARRNRINVLSNEIREVQSRLNEVLKENKLLKTLQHRQEKALHRFEDTENDLPRLISQHSEEQRVLKARLRKSQDTERVLEGKLRDTNDEMTKMENTLKRLKKMVYDRKLGERSELARQLASAEDKLYEAERKNKELEKKIELSTSSYMRQINSERSKHKETKDRLDVLHEEYQIMQNKLKEKERALEVSNIYALRVKQSPEKSFISGKVAVLSPRRIQDKPAPQKHDPSPLPLVPTEEKAAPPPKPRTPTPPTVQSRPPVSTAMTNATDFRKTVRSPDGKSPTLMDIKQPITQDISKDLAGVKIPSKESDWRDKEDENRGKSVFLTANFESPMITPSNTFISESSNVGNTAPSAAQENQANQVEDNKTQNGHTLPNGNSVAQEIKRKEKQLEMEKKKMEEERKKKAALLAKIKDVEENDSIGTPTGKKNEDSLRQLLSNNNSNQGNPKVENLHLGIPSTLEQNKKLDPELTFGGYAPTIAPPKRKPRSLTHQKKPASPSGSESDEPMLDLVSGKSKKPESDLLANLFPGQAKQKRKPEQSFVRESSQLKTTPRAKPVHSGYPWEKNVMPASLQGNGDAKPSNQRAGNIYTSPIVKAAPSNDDIEELTL</sequence>
<evidence type="ECO:0000313" key="7">
    <source>
        <dbReference type="Proteomes" id="UP000008144"/>
    </source>
</evidence>
<feature type="compositionally biased region" description="Basic and acidic residues" evidence="4">
    <location>
        <begin position="424"/>
        <end position="437"/>
    </location>
</feature>
<feature type="compositionally biased region" description="Polar residues" evidence="4">
    <location>
        <begin position="16"/>
        <end position="29"/>
    </location>
</feature>
<feature type="coiled-coil region" evidence="3">
    <location>
        <begin position="125"/>
        <end position="169"/>
    </location>
</feature>
<feature type="region of interest" description="Disordered" evidence="4">
    <location>
        <begin position="456"/>
        <end position="570"/>
    </location>
</feature>
<dbReference type="STRING" id="7719.ENSCINP00000010552"/>
<dbReference type="PANTHER" id="PTHR16650">
    <property type="entry name" value="C21ORF13-RELATED"/>
    <property type="match status" value="1"/>
</dbReference>
<protein>
    <submittedName>
        <fullName evidence="6">Lebercilin</fullName>
    </submittedName>
</protein>
<feature type="compositionally biased region" description="Polar residues" evidence="4">
    <location>
        <begin position="456"/>
        <end position="500"/>
    </location>
</feature>
<dbReference type="InterPro" id="IPR026188">
    <property type="entry name" value="Lebercilin-like"/>
</dbReference>
<feature type="compositionally biased region" description="Basic residues" evidence="4">
    <location>
        <begin position="47"/>
        <end position="59"/>
    </location>
</feature>
<feature type="compositionally biased region" description="Low complexity" evidence="4">
    <location>
        <begin position="63"/>
        <end position="76"/>
    </location>
</feature>
<feature type="compositionally biased region" description="Basic and acidic residues" evidence="4">
    <location>
        <begin position="35"/>
        <end position="46"/>
    </location>
</feature>
<dbReference type="GeneID" id="100176263"/>
<evidence type="ECO:0000259" key="5">
    <source>
        <dbReference type="Pfam" id="PF15619"/>
    </source>
</evidence>
<feature type="region of interest" description="Disordered" evidence="4">
    <location>
        <begin position="584"/>
        <end position="712"/>
    </location>
</feature>
<comment type="similarity">
    <text evidence="1">Belongs to the LCA5 family.</text>
</comment>
<feature type="compositionally biased region" description="Polar residues" evidence="4">
    <location>
        <begin position="699"/>
        <end position="709"/>
    </location>
</feature>
<name>F6VYB4_CIOIN</name>
<dbReference type="GeneTree" id="ENSGT00560000077266"/>
<feature type="domain" description="Lebercilin" evidence="5">
    <location>
        <begin position="113"/>
        <end position="305"/>
    </location>
</feature>
<evidence type="ECO:0000256" key="4">
    <source>
        <dbReference type="SAM" id="MobiDB-lite"/>
    </source>
</evidence>
<dbReference type="RefSeq" id="XP_018670930.1">
    <property type="nucleotide sequence ID" value="XM_018815385.2"/>
</dbReference>
<reference evidence="7" key="1">
    <citation type="journal article" date="2002" name="Science">
        <title>The draft genome of Ciona intestinalis: insights into chordate and vertebrate origins.</title>
        <authorList>
            <person name="Dehal P."/>
            <person name="Satou Y."/>
            <person name="Campbell R.K."/>
            <person name="Chapman J."/>
            <person name="Degnan B."/>
            <person name="De Tomaso A."/>
            <person name="Davidson B."/>
            <person name="Di Gregorio A."/>
            <person name="Gelpke M."/>
            <person name="Goodstein D.M."/>
            <person name="Harafuji N."/>
            <person name="Hastings K.E."/>
            <person name="Ho I."/>
            <person name="Hotta K."/>
            <person name="Huang W."/>
            <person name="Kawashima T."/>
            <person name="Lemaire P."/>
            <person name="Martinez D."/>
            <person name="Meinertzhagen I.A."/>
            <person name="Necula S."/>
            <person name="Nonaka M."/>
            <person name="Putnam N."/>
            <person name="Rash S."/>
            <person name="Saiga H."/>
            <person name="Satake M."/>
            <person name="Terry A."/>
            <person name="Yamada L."/>
            <person name="Wang H.G."/>
            <person name="Awazu S."/>
            <person name="Azumi K."/>
            <person name="Boore J."/>
            <person name="Branno M."/>
            <person name="Chin-Bow S."/>
            <person name="DeSantis R."/>
            <person name="Doyle S."/>
            <person name="Francino P."/>
            <person name="Keys D.N."/>
            <person name="Haga S."/>
            <person name="Hayashi H."/>
            <person name="Hino K."/>
            <person name="Imai K.S."/>
            <person name="Inaba K."/>
            <person name="Kano S."/>
            <person name="Kobayashi K."/>
            <person name="Kobayashi M."/>
            <person name="Lee B.I."/>
            <person name="Makabe K.W."/>
            <person name="Manohar C."/>
            <person name="Matassi G."/>
            <person name="Medina M."/>
            <person name="Mochizuki Y."/>
            <person name="Mount S."/>
            <person name="Morishita T."/>
            <person name="Miura S."/>
            <person name="Nakayama A."/>
            <person name="Nishizaka S."/>
            <person name="Nomoto H."/>
            <person name="Ohta F."/>
            <person name="Oishi K."/>
            <person name="Rigoutsos I."/>
            <person name="Sano M."/>
            <person name="Sasaki A."/>
            <person name="Sasakura Y."/>
            <person name="Shoguchi E."/>
            <person name="Shin-i T."/>
            <person name="Spagnuolo A."/>
            <person name="Stainier D."/>
            <person name="Suzuki M.M."/>
            <person name="Tassy O."/>
            <person name="Takatori N."/>
            <person name="Tokuoka M."/>
            <person name="Yagi K."/>
            <person name="Yoshizaki F."/>
            <person name="Wada S."/>
            <person name="Zhang C."/>
            <person name="Hyatt P.D."/>
            <person name="Larimer F."/>
            <person name="Detter C."/>
            <person name="Doggett N."/>
            <person name="Glavina T."/>
            <person name="Hawkins T."/>
            <person name="Richardson P."/>
            <person name="Lucas S."/>
            <person name="Kohara Y."/>
            <person name="Levine M."/>
            <person name="Satoh N."/>
            <person name="Rokhsar D.S."/>
        </authorList>
    </citation>
    <scope>NUCLEOTIDE SEQUENCE [LARGE SCALE GENOMIC DNA]</scope>
</reference>
<feature type="compositionally biased region" description="Basic and acidic residues" evidence="4">
    <location>
        <begin position="335"/>
        <end position="347"/>
    </location>
</feature>
<feature type="compositionally biased region" description="Basic residues" evidence="4">
    <location>
        <begin position="601"/>
        <end position="613"/>
    </location>
</feature>
<evidence type="ECO:0000256" key="3">
    <source>
        <dbReference type="SAM" id="Coils"/>
    </source>
</evidence>
<evidence type="ECO:0000313" key="6">
    <source>
        <dbReference type="Ensembl" id="ENSCINP00000010552.3"/>
    </source>
</evidence>
<dbReference type="OrthoDB" id="2123794at2759"/>
<keyword evidence="2 3" id="KW-0175">Coiled coil</keyword>
<dbReference type="AlphaFoldDB" id="F6VYB4"/>
<keyword evidence="7" id="KW-1185">Reference proteome</keyword>
<feature type="compositionally biased region" description="Pro residues" evidence="4">
    <location>
        <begin position="360"/>
        <end position="371"/>
    </location>
</feature>
<dbReference type="OMA" id="MTKMENT"/>
<feature type="compositionally biased region" description="Basic and acidic residues" evidence="4">
    <location>
        <begin position="388"/>
        <end position="397"/>
    </location>
</feature>
<feature type="compositionally biased region" description="Low complexity" evidence="4">
    <location>
        <begin position="553"/>
        <end position="565"/>
    </location>
</feature>
<accession>A0A1W5BF37</accession>
<dbReference type="Proteomes" id="UP000008144">
    <property type="component" value="Unassembled WGS sequence"/>
</dbReference>
<dbReference type="InterPro" id="IPR028933">
    <property type="entry name" value="Lebercilin_dom"/>
</dbReference>
<dbReference type="GO" id="GO:0042073">
    <property type="term" value="P:intraciliary transport"/>
    <property type="evidence" value="ECO:0000318"/>
    <property type="project" value="GO_Central"/>
</dbReference>
<proteinExistence type="inferred from homology"/>
<gene>
    <name evidence="6" type="primary">LOC100176263</name>
</gene>
<feature type="compositionally biased region" description="Basic and acidic residues" evidence="4">
    <location>
        <begin position="502"/>
        <end position="522"/>
    </location>
</feature>
<dbReference type="PANTHER" id="PTHR16650:SF6">
    <property type="entry name" value="GH21622P"/>
    <property type="match status" value="1"/>
</dbReference>
<feature type="region of interest" description="Disordered" evidence="4">
    <location>
        <begin position="1"/>
        <end position="89"/>
    </location>
</feature>
<dbReference type="GO" id="GO:0005930">
    <property type="term" value="C:axoneme"/>
    <property type="evidence" value="ECO:0000318"/>
    <property type="project" value="GO_Central"/>
</dbReference>
<evidence type="ECO:0000256" key="2">
    <source>
        <dbReference type="ARBA" id="ARBA00023054"/>
    </source>
</evidence>
<organism evidence="6 7">
    <name type="scientific">Ciona intestinalis</name>
    <name type="common">Transparent sea squirt</name>
    <name type="synonym">Ascidia intestinalis</name>
    <dbReference type="NCBI Taxonomy" id="7719"/>
    <lineage>
        <taxon>Eukaryota</taxon>
        <taxon>Metazoa</taxon>
        <taxon>Chordata</taxon>
        <taxon>Tunicata</taxon>
        <taxon>Ascidiacea</taxon>
        <taxon>Phlebobranchia</taxon>
        <taxon>Cionidae</taxon>
        <taxon>Ciona</taxon>
    </lineage>
</organism>
<evidence type="ECO:0000256" key="1">
    <source>
        <dbReference type="ARBA" id="ARBA00010229"/>
    </source>
</evidence>
<reference evidence="6" key="2">
    <citation type="submission" date="2025-08" db="UniProtKB">
        <authorList>
            <consortium name="Ensembl"/>
        </authorList>
    </citation>
    <scope>IDENTIFICATION</scope>
</reference>
<feature type="region of interest" description="Disordered" evidence="4">
    <location>
        <begin position="334"/>
        <end position="437"/>
    </location>
</feature>